<evidence type="ECO:0000256" key="1">
    <source>
        <dbReference type="ARBA" id="ARBA00005466"/>
    </source>
</evidence>
<organism evidence="6 7">
    <name type="scientific">Cercophora scortea</name>
    <dbReference type="NCBI Taxonomy" id="314031"/>
    <lineage>
        <taxon>Eukaryota</taxon>
        <taxon>Fungi</taxon>
        <taxon>Dikarya</taxon>
        <taxon>Ascomycota</taxon>
        <taxon>Pezizomycotina</taxon>
        <taxon>Sordariomycetes</taxon>
        <taxon>Sordariomycetidae</taxon>
        <taxon>Sordariales</taxon>
        <taxon>Lasiosphaeriaceae</taxon>
        <taxon>Cercophora</taxon>
    </lineage>
</organism>
<comment type="caution">
    <text evidence="6">The sequence shown here is derived from an EMBL/GenBank/DDBJ whole genome shotgun (WGS) entry which is preliminary data.</text>
</comment>
<gene>
    <name evidence="6" type="ORF">B0T19DRAFT_289909</name>
</gene>
<dbReference type="PANTHER" id="PTHR42973">
    <property type="entry name" value="BINDING OXIDOREDUCTASE, PUTATIVE (AFU_ORTHOLOGUE AFUA_1G17690)-RELATED"/>
    <property type="match status" value="1"/>
</dbReference>
<dbReference type="InterPro" id="IPR016166">
    <property type="entry name" value="FAD-bd_PCMH"/>
</dbReference>
<dbReference type="InterPro" id="IPR016169">
    <property type="entry name" value="FAD-bd_PCMH_sub2"/>
</dbReference>
<dbReference type="InterPro" id="IPR036318">
    <property type="entry name" value="FAD-bd_PCMH-like_sf"/>
</dbReference>
<dbReference type="GO" id="GO:0071949">
    <property type="term" value="F:FAD binding"/>
    <property type="evidence" value="ECO:0007669"/>
    <property type="project" value="InterPro"/>
</dbReference>
<dbReference type="SUPFAM" id="SSF56176">
    <property type="entry name" value="FAD-binding/transporter-associated domain-like"/>
    <property type="match status" value="1"/>
</dbReference>
<dbReference type="Gene3D" id="3.40.462.20">
    <property type="match status" value="1"/>
</dbReference>
<dbReference type="Pfam" id="PF01565">
    <property type="entry name" value="FAD_binding_4"/>
    <property type="match status" value="1"/>
</dbReference>
<keyword evidence="3" id="KW-0274">FAD</keyword>
<evidence type="ECO:0000313" key="7">
    <source>
        <dbReference type="Proteomes" id="UP001286456"/>
    </source>
</evidence>
<dbReference type="PANTHER" id="PTHR42973:SF22">
    <property type="entry name" value="FAD-BINDING PCMH-TYPE DOMAIN-CONTAINING PROTEIN-RELATED"/>
    <property type="match status" value="1"/>
</dbReference>
<proteinExistence type="inferred from homology"/>
<comment type="similarity">
    <text evidence="1">Belongs to the oxygen-dependent FAD-linked oxidoreductase family.</text>
</comment>
<name>A0AAE0I2F1_9PEZI</name>
<keyword evidence="2" id="KW-0285">Flavoprotein</keyword>
<dbReference type="AlphaFoldDB" id="A0AAE0I2F1"/>
<dbReference type="GO" id="GO:0016491">
    <property type="term" value="F:oxidoreductase activity"/>
    <property type="evidence" value="ECO:0007669"/>
    <property type="project" value="UniProtKB-KW"/>
</dbReference>
<evidence type="ECO:0000256" key="4">
    <source>
        <dbReference type="ARBA" id="ARBA00023002"/>
    </source>
</evidence>
<evidence type="ECO:0000256" key="2">
    <source>
        <dbReference type="ARBA" id="ARBA00022630"/>
    </source>
</evidence>
<evidence type="ECO:0000313" key="6">
    <source>
        <dbReference type="EMBL" id="KAK3317338.1"/>
    </source>
</evidence>
<feature type="domain" description="FAD-binding PCMH-type" evidence="5">
    <location>
        <begin position="49"/>
        <end position="222"/>
    </location>
</feature>
<dbReference type="InterPro" id="IPR016167">
    <property type="entry name" value="FAD-bd_PCMH_sub1"/>
</dbReference>
<dbReference type="InterPro" id="IPR050416">
    <property type="entry name" value="FAD-linked_Oxidoreductase"/>
</dbReference>
<dbReference type="PROSITE" id="PS51387">
    <property type="entry name" value="FAD_PCMH"/>
    <property type="match status" value="1"/>
</dbReference>
<dbReference type="EMBL" id="JAUEPO010000007">
    <property type="protein sequence ID" value="KAK3317338.1"/>
    <property type="molecule type" value="Genomic_DNA"/>
</dbReference>
<sequence>MANDATLTASAGETHRLTLSALLGDHKVAAPGSTAYAAAQGSYFSAQQKALQPGCIVAPTTAEEVSAAVVALAAAEPAPAFAVRSGGHMYWAGASNIHGGVVIDLRGLNAIEVSADHSTVSIGVGATWDAVYAKLDPLGVTVAGGRAAQVGVGGLVLGGGISYHSPRFGWTCDTVVNFQVVLADGSIVDANATQNADLFVALRGASNNLGIVTRIDMATLECTKIFAAAVVGPISTADAQIDEFVKINSAEGYDEYASLMTSFAYSGQQKMMVVSNEFEYTKPDENPAVFQTMLDLPSFYKNARLTTMTEVAHTTLALQPKTPRSLSMVLTLASTVPSLKAAFQHWERSVPGIQQVADVTWSLTLEPLPPAIYARAGKDNALGLADRGTKPLVVVLLSARWADPADDEHIAAAAQTLMDGIEQEARSLGAYDPFIYLNYAGQGQDAIASYGAESLEKLRKVRERVDPKLVFTKQVPGGYKIPAV</sequence>
<reference evidence="6" key="2">
    <citation type="submission" date="2023-06" db="EMBL/GenBank/DDBJ databases">
        <authorList>
            <consortium name="Lawrence Berkeley National Laboratory"/>
            <person name="Haridas S."/>
            <person name="Hensen N."/>
            <person name="Bonometti L."/>
            <person name="Westerberg I."/>
            <person name="Brannstrom I.O."/>
            <person name="Guillou S."/>
            <person name="Cros-Aarteil S."/>
            <person name="Calhoun S."/>
            <person name="Kuo A."/>
            <person name="Mondo S."/>
            <person name="Pangilinan J."/>
            <person name="Riley R."/>
            <person name="Labutti K."/>
            <person name="Andreopoulos B."/>
            <person name="Lipzen A."/>
            <person name="Chen C."/>
            <person name="Yanf M."/>
            <person name="Daum C."/>
            <person name="Ng V."/>
            <person name="Clum A."/>
            <person name="Steindorff A."/>
            <person name="Ohm R."/>
            <person name="Martin F."/>
            <person name="Silar P."/>
            <person name="Natvig D."/>
            <person name="Lalanne C."/>
            <person name="Gautier V."/>
            <person name="Ament-Velasquez S.L."/>
            <person name="Kruys A."/>
            <person name="Hutchinson M.I."/>
            <person name="Powell A.J."/>
            <person name="Barry K."/>
            <person name="Miller A.N."/>
            <person name="Grigoriev I.V."/>
            <person name="Debuchy R."/>
            <person name="Gladieux P."/>
            <person name="Thoren M.H."/>
            <person name="Johannesson H."/>
        </authorList>
    </citation>
    <scope>NUCLEOTIDE SEQUENCE</scope>
    <source>
        <strain evidence="6">SMH4131-1</strain>
    </source>
</reference>
<dbReference type="Gene3D" id="3.30.43.10">
    <property type="entry name" value="Uridine Diphospho-n-acetylenolpyruvylglucosamine Reductase, domain 2"/>
    <property type="match status" value="1"/>
</dbReference>
<dbReference type="InterPro" id="IPR006094">
    <property type="entry name" value="Oxid_FAD_bind_N"/>
</dbReference>
<reference evidence="6" key="1">
    <citation type="journal article" date="2023" name="Mol. Phylogenet. Evol.">
        <title>Genome-scale phylogeny and comparative genomics of the fungal order Sordariales.</title>
        <authorList>
            <person name="Hensen N."/>
            <person name="Bonometti L."/>
            <person name="Westerberg I."/>
            <person name="Brannstrom I.O."/>
            <person name="Guillou S."/>
            <person name="Cros-Aarteil S."/>
            <person name="Calhoun S."/>
            <person name="Haridas S."/>
            <person name="Kuo A."/>
            <person name="Mondo S."/>
            <person name="Pangilinan J."/>
            <person name="Riley R."/>
            <person name="LaButti K."/>
            <person name="Andreopoulos B."/>
            <person name="Lipzen A."/>
            <person name="Chen C."/>
            <person name="Yan M."/>
            <person name="Daum C."/>
            <person name="Ng V."/>
            <person name="Clum A."/>
            <person name="Steindorff A."/>
            <person name="Ohm R.A."/>
            <person name="Martin F."/>
            <person name="Silar P."/>
            <person name="Natvig D.O."/>
            <person name="Lalanne C."/>
            <person name="Gautier V."/>
            <person name="Ament-Velasquez S.L."/>
            <person name="Kruys A."/>
            <person name="Hutchinson M.I."/>
            <person name="Powell A.J."/>
            <person name="Barry K."/>
            <person name="Miller A.N."/>
            <person name="Grigoriev I.V."/>
            <person name="Debuchy R."/>
            <person name="Gladieux P."/>
            <person name="Hiltunen Thoren M."/>
            <person name="Johannesson H."/>
        </authorList>
    </citation>
    <scope>NUCLEOTIDE SEQUENCE</scope>
    <source>
        <strain evidence="6">SMH4131-1</strain>
    </source>
</reference>
<keyword evidence="4" id="KW-0560">Oxidoreductase</keyword>
<dbReference type="Gene3D" id="3.30.465.10">
    <property type="match status" value="1"/>
</dbReference>
<protein>
    <recommendedName>
        <fullName evidence="5">FAD-binding PCMH-type domain-containing protein</fullName>
    </recommendedName>
</protein>
<evidence type="ECO:0000256" key="3">
    <source>
        <dbReference type="ARBA" id="ARBA00022827"/>
    </source>
</evidence>
<keyword evidence="7" id="KW-1185">Reference proteome</keyword>
<accession>A0AAE0I2F1</accession>
<evidence type="ECO:0000259" key="5">
    <source>
        <dbReference type="PROSITE" id="PS51387"/>
    </source>
</evidence>
<dbReference type="Proteomes" id="UP001286456">
    <property type="component" value="Unassembled WGS sequence"/>
</dbReference>